<dbReference type="InterPro" id="IPR051468">
    <property type="entry name" value="Fungal_SecMetab_SDRs"/>
</dbReference>
<dbReference type="Gene3D" id="3.40.50.720">
    <property type="entry name" value="NAD(P)-binding Rossmann-like Domain"/>
    <property type="match status" value="1"/>
</dbReference>
<dbReference type="Pfam" id="PF13561">
    <property type="entry name" value="adh_short_C2"/>
    <property type="match status" value="1"/>
</dbReference>
<dbReference type="PANTHER" id="PTHR43544:SF36">
    <property type="entry name" value="CHAIN OXIDOREDUCTASE (CSGA), PUTATIVE (AFU_ORTHOLOGUE AFUA_4G00910)-RELATED"/>
    <property type="match status" value="1"/>
</dbReference>
<sequence>MFKFQPTPAYKVSKAALNMLTVQWAESLEKDGFTVLAICPGWVKTDMGTEAGHLTAEESVIGGLNVIFGHTAADSGKFFVIDLPGKEVDGEKIYDGSVRPY</sequence>
<keyword evidence="3" id="KW-1185">Reference proteome</keyword>
<gene>
    <name evidence="2" type="ORF">AA0113_g3479</name>
</gene>
<dbReference type="InterPro" id="IPR036291">
    <property type="entry name" value="NAD(P)-bd_dom_sf"/>
</dbReference>
<comment type="caution">
    <text evidence="2">The sequence shown here is derived from an EMBL/GenBank/DDBJ whole genome shotgun (WGS) entry which is preliminary data.</text>
</comment>
<reference evidence="3" key="1">
    <citation type="journal article" date="2019" name="bioRxiv">
        <title>Genomics, evolutionary history and diagnostics of the Alternaria alternata species group including apple and Asian pear pathotypes.</title>
        <authorList>
            <person name="Armitage A.D."/>
            <person name="Cockerton H.M."/>
            <person name="Sreenivasaprasad S."/>
            <person name="Woodhall J.W."/>
            <person name="Lane C.R."/>
            <person name="Harrison R.J."/>
            <person name="Clarkson J.P."/>
        </authorList>
    </citation>
    <scope>NUCLEOTIDE SEQUENCE [LARGE SCALE GENOMIC DNA]</scope>
    <source>
        <strain evidence="3">RGR 97.0016</strain>
    </source>
</reference>
<dbReference type="GO" id="GO:0005737">
    <property type="term" value="C:cytoplasm"/>
    <property type="evidence" value="ECO:0007669"/>
    <property type="project" value="TreeGrafter"/>
</dbReference>
<evidence type="ECO:0000313" key="3">
    <source>
        <dbReference type="Proteomes" id="UP000293823"/>
    </source>
</evidence>
<dbReference type="AlphaFoldDB" id="A0A4Q4SHG4"/>
<name>A0A4Q4SHG4_9PLEO</name>
<evidence type="ECO:0008006" key="4">
    <source>
        <dbReference type="Google" id="ProtNLM"/>
    </source>
</evidence>
<dbReference type="OrthoDB" id="7289984at2759"/>
<evidence type="ECO:0000256" key="1">
    <source>
        <dbReference type="ARBA" id="ARBA00006484"/>
    </source>
</evidence>
<dbReference type="PANTHER" id="PTHR43544">
    <property type="entry name" value="SHORT-CHAIN DEHYDROGENASE/REDUCTASE"/>
    <property type="match status" value="1"/>
</dbReference>
<dbReference type="SUPFAM" id="SSF51735">
    <property type="entry name" value="NAD(P)-binding Rossmann-fold domains"/>
    <property type="match status" value="1"/>
</dbReference>
<dbReference type="GO" id="GO:0016491">
    <property type="term" value="F:oxidoreductase activity"/>
    <property type="evidence" value="ECO:0007669"/>
    <property type="project" value="TreeGrafter"/>
</dbReference>
<accession>A0A4Q4SHG4</accession>
<evidence type="ECO:0000313" key="2">
    <source>
        <dbReference type="EMBL" id="RYO70035.1"/>
    </source>
</evidence>
<protein>
    <recommendedName>
        <fullName evidence="4">C-factor</fullName>
    </recommendedName>
</protein>
<dbReference type="Proteomes" id="UP000293823">
    <property type="component" value="Unassembled WGS sequence"/>
</dbReference>
<dbReference type="EMBL" id="PEJP01000011">
    <property type="protein sequence ID" value="RYO70035.1"/>
    <property type="molecule type" value="Genomic_DNA"/>
</dbReference>
<proteinExistence type="inferred from homology"/>
<comment type="similarity">
    <text evidence="1">Belongs to the short-chain dehydrogenases/reductases (SDR) family.</text>
</comment>
<dbReference type="InterPro" id="IPR002347">
    <property type="entry name" value="SDR_fam"/>
</dbReference>
<organism evidence="2 3">
    <name type="scientific">Alternaria arborescens</name>
    <dbReference type="NCBI Taxonomy" id="156630"/>
    <lineage>
        <taxon>Eukaryota</taxon>
        <taxon>Fungi</taxon>
        <taxon>Dikarya</taxon>
        <taxon>Ascomycota</taxon>
        <taxon>Pezizomycotina</taxon>
        <taxon>Dothideomycetes</taxon>
        <taxon>Pleosporomycetidae</taxon>
        <taxon>Pleosporales</taxon>
        <taxon>Pleosporineae</taxon>
        <taxon>Pleosporaceae</taxon>
        <taxon>Alternaria</taxon>
        <taxon>Alternaria sect. Alternaria</taxon>
    </lineage>
</organism>